<gene>
    <name evidence="2" type="ORF">NCTC13079_01130</name>
</gene>
<sequence length="222" mass="24190">MNLAASQYGAEEVAPIREGRTYLSLANCEDFFGYTVEQSGDGAVTLRAGDKQIAMKIGEKAYTANGNATAMDAAPFEDGGTVYIPVRFVQEALGGIVDWDGKNRTVIVAKRPNPGAVTEFTESLDPLGISLIVPDAVDYNEIGGKYVFTAKEALGQYDNEPGTLFTIAAEDEPPLSNLEDRVLRYADGKYIVLHFPEEGIGTDRYQKLMDEMIKSIKSTEDQ</sequence>
<dbReference type="SUPFAM" id="SSF55383">
    <property type="entry name" value="Copper amine oxidase, domain N"/>
    <property type="match status" value="1"/>
</dbReference>
<dbReference type="Gene3D" id="3.30.457.10">
    <property type="entry name" value="Copper amine oxidase-like, N-terminal domain"/>
    <property type="match status" value="1"/>
</dbReference>
<dbReference type="InterPro" id="IPR012854">
    <property type="entry name" value="Cu_amine_oxidase-like_N"/>
</dbReference>
<dbReference type="InterPro" id="IPR036582">
    <property type="entry name" value="Mao_N_sf"/>
</dbReference>
<proteinExistence type="predicted"/>
<name>A0A3S4Y7N7_9FIRM</name>
<dbReference type="Proteomes" id="UP000269544">
    <property type="component" value="Chromosome"/>
</dbReference>
<dbReference type="AlphaFoldDB" id="A0A3S4Y7N7"/>
<evidence type="ECO:0000313" key="2">
    <source>
        <dbReference type="EMBL" id="VEJ35941.1"/>
    </source>
</evidence>
<organism evidence="2 3">
    <name type="scientific">Aedoeadaptatus ivorii</name>
    <dbReference type="NCBI Taxonomy" id="54006"/>
    <lineage>
        <taxon>Bacteria</taxon>
        <taxon>Bacillati</taxon>
        <taxon>Bacillota</taxon>
        <taxon>Tissierellia</taxon>
        <taxon>Tissierellales</taxon>
        <taxon>Peptoniphilaceae</taxon>
        <taxon>Aedoeadaptatus</taxon>
    </lineage>
</organism>
<accession>A0A3S4Y7N7</accession>
<dbReference type="EMBL" id="LR134523">
    <property type="protein sequence ID" value="VEJ35941.1"/>
    <property type="molecule type" value="Genomic_DNA"/>
</dbReference>
<protein>
    <submittedName>
        <fullName evidence="2">Copper amine oxidase N-terminal domain</fullName>
    </submittedName>
</protein>
<reference evidence="2 3" key="1">
    <citation type="submission" date="2018-12" db="EMBL/GenBank/DDBJ databases">
        <authorList>
            <consortium name="Pathogen Informatics"/>
        </authorList>
    </citation>
    <scope>NUCLEOTIDE SEQUENCE [LARGE SCALE GENOMIC DNA]</scope>
    <source>
        <strain evidence="2 3">NCTC13079</strain>
    </source>
</reference>
<evidence type="ECO:0000259" key="1">
    <source>
        <dbReference type="Pfam" id="PF07833"/>
    </source>
</evidence>
<dbReference type="KEGG" id="piv:NCTC13079_01130"/>
<dbReference type="Pfam" id="PF07833">
    <property type="entry name" value="Cu_amine_oxidN1"/>
    <property type="match status" value="1"/>
</dbReference>
<evidence type="ECO:0000313" key="3">
    <source>
        <dbReference type="Proteomes" id="UP000269544"/>
    </source>
</evidence>
<feature type="domain" description="Copper amine oxidase-like N-terminal" evidence="1">
    <location>
        <begin position="15"/>
        <end position="108"/>
    </location>
</feature>
<dbReference type="RefSeq" id="WP_126465691.1">
    <property type="nucleotide sequence ID" value="NZ_LR134523.1"/>
</dbReference>
<dbReference type="OrthoDB" id="2379109at2"/>
<keyword evidence="3" id="KW-1185">Reference proteome</keyword>